<name>A0A537JCD9_9BACT</name>
<keyword evidence="1" id="KW-0472">Membrane</keyword>
<proteinExistence type="predicted"/>
<comment type="caution">
    <text evidence="2">The sequence shown here is derived from an EMBL/GenBank/DDBJ whole genome shotgun (WGS) entry which is preliminary data.</text>
</comment>
<evidence type="ECO:0000313" key="2">
    <source>
        <dbReference type="EMBL" id="TMI81193.1"/>
    </source>
</evidence>
<evidence type="ECO:0000313" key="3">
    <source>
        <dbReference type="EMBL" id="TMJ07928.1"/>
    </source>
</evidence>
<accession>A0A537JCD9</accession>
<dbReference type="AlphaFoldDB" id="A0A537JCD9"/>
<reference evidence="4 5" key="1">
    <citation type="journal article" date="2019" name="Nat. Microbiol.">
        <title>Mediterranean grassland soil C-N compound turnover is dependent on rainfall and depth, and is mediated by genomically divergent microorganisms.</title>
        <authorList>
            <person name="Diamond S."/>
            <person name="Andeer P.F."/>
            <person name="Li Z."/>
            <person name="Crits-Christoph A."/>
            <person name="Burstein D."/>
            <person name="Anantharaman K."/>
            <person name="Lane K.R."/>
            <person name="Thomas B.C."/>
            <person name="Pan C."/>
            <person name="Northen T.R."/>
            <person name="Banfield J.F."/>
        </authorList>
    </citation>
    <scope>NUCLEOTIDE SEQUENCE [LARGE SCALE GENOMIC DNA]</scope>
    <source>
        <strain evidence="3">NP_5</strain>
        <strain evidence="2">NP_7</strain>
    </source>
</reference>
<evidence type="ECO:0000313" key="5">
    <source>
        <dbReference type="Proteomes" id="UP000320393"/>
    </source>
</evidence>
<dbReference type="EMBL" id="VBAO01000180">
    <property type="protein sequence ID" value="TMI81193.1"/>
    <property type="molecule type" value="Genomic_DNA"/>
</dbReference>
<evidence type="ECO:0000313" key="4">
    <source>
        <dbReference type="Proteomes" id="UP000320048"/>
    </source>
</evidence>
<evidence type="ECO:0008006" key="6">
    <source>
        <dbReference type="Google" id="ProtNLM"/>
    </source>
</evidence>
<dbReference type="EMBL" id="VBAM01000439">
    <property type="protein sequence ID" value="TMJ07928.1"/>
    <property type="molecule type" value="Genomic_DNA"/>
</dbReference>
<feature type="transmembrane region" description="Helical" evidence="1">
    <location>
        <begin position="6"/>
        <end position="27"/>
    </location>
</feature>
<evidence type="ECO:0000256" key="1">
    <source>
        <dbReference type="SAM" id="Phobius"/>
    </source>
</evidence>
<keyword evidence="1" id="KW-0812">Transmembrane</keyword>
<dbReference type="Proteomes" id="UP000320048">
    <property type="component" value="Unassembled WGS sequence"/>
</dbReference>
<protein>
    <recommendedName>
        <fullName evidence="6">Type II secretion system protein</fullName>
    </recommendedName>
</protein>
<dbReference type="Proteomes" id="UP000320393">
    <property type="component" value="Unassembled WGS sequence"/>
</dbReference>
<gene>
    <name evidence="3" type="ORF">E6H02_10745</name>
    <name evidence="2" type="ORF">E6H04_07355</name>
</gene>
<sequence length="117" mass="11974">MTVVEVLVAVVLMAAGVGAASGLMVMATGQGSLSKRGTDAAALAGQEIERARDLSFAAMTAGNIVTTYTVGSDVYTVTRTTTISDPAPNVNRIHVAVTWGGGGVKRYDTETLLTGLQ</sequence>
<keyword evidence="1" id="KW-1133">Transmembrane helix</keyword>
<organism evidence="2 4">
    <name type="scientific">Candidatus Segetimicrobium genomatis</name>
    <dbReference type="NCBI Taxonomy" id="2569760"/>
    <lineage>
        <taxon>Bacteria</taxon>
        <taxon>Bacillati</taxon>
        <taxon>Candidatus Sysuimicrobiota</taxon>
        <taxon>Candidatus Sysuimicrobiia</taxon>
        <taxon>Candidatus Sysuimicrobiales</taxon>
        <taxon>Candidatus Segetimicrobiaceae</taxon>
        <taxon>Candidatus Segetimicrobium</taxon>
    </lineage>
</organism>